<dbReference type="Proteomes" id="UP000267448">
    <property type="component" value="Unassembled WGS sequence"/>
</dbReference>
<keyword evidence="2" id="KW-1185">Reference proteome</keyword>
<proteinExistence type="predicted"/>
<accession>A0A431WVC2</accession>
<dbReference type="RefSeq" id="WP_126519465.1">
    <property type="nucleotide sequence ID" value="NZ_RXNU01000003.1"/>
</dbReference>
<evidence type="ECO:0000313" key="2">
    <source>
        <dbReference type="Proteomes" id="UP000267448"/>
    </source>
</evidence>
<organism evidence="1 2">
    <name type="scientific">Shewanella canadensis</name>
    <dbReference type="NCBI Taxonomy" id="271096"/>
    <lineage>
        <taxon>Bacteria</taxon>
        <taxon>Pseudomonadati</taxon>
        <taxon>Pseudomonadota</taxon>
        <taxon>Gammaproteobacteria</taxon>
        <taxon>Alteromonadales</taxon>
        <taxon>Shewanellaceae</taxon>
        <taxon>Shewanella</taxon>
    </lineage>
</organism>
<sequence>MKSTLMTQEEGTIMNRLIMNTSKLVTTIALASIIGLATTSVVAKERTTGKGAPGIPVIYVTSQALYYDTLLLKELPYNETENFQHLEMDGPTGVQTEFGPTDTGYYGGRWWVDANPNGVMDAEDFYFLCPLLGPGRVAL</sequence>
<dbReference type="EMBL" id="RXNU01000003">
    <property type="protein sequence ID" value="RTR39437.1"/>
    <property type="molecule type" value="Genomic_DNA"/>
</dbReference>
<comment type="caution">
    <text evidence="1">The sequence shown here is derived from an EMBL/GenBank/DDBJ whole genome shotgun (WGS) entry which is preliminary data.</text>
</comment>
<dbReference type="OrthoDB" id="6401306at2"/>
<evidence type="ECO:0000313" key="1">
    <source>
        <dbReference type="EMBL" id="RTR39437.1"/>
    </source>
</evidence>
<gene>
    <name evidence="1" type="ORF">EKG38_06420</name>
</gene>
<dbReference type="AlphaFoldDB" id="A0A431WVC2"/>
<name>A0A431WVC2_9GAMM</name>
<reference evidence="1 2" key="1">
    <citation type="submission" date="2018-12" db="EMBL/GenBank/DDBJ databases">
        <authorList>
            <person name="Yu L."/>
        </authorList>
    </citation>
    <scope>NUCLEOTIDE SEQUENCE [LARGE SCALE GENOMIC DNA]</scope>
    <source>
        <strain evidence="1 2">HAW-EB2</strain>
    </source>
</reference>
<protein>
    <submittedName>
        <fullName evidence="1">Uncharacterized protein</fullName>
    </submittedName>
</protein>